<organism evidence="3 4">
    <name type="scientific">Halobacillus dabanensis</name>
    <dbReference type="NCBI Taxonomy" id="240302"/>
    <lineage>
        <taxon>Bacteria</taxon>
        <taxon>Bacillati</taxon>
        <taxon>Bacillota</taxon>
        <taxon>Bacilli</taxon>
        <taxon>Bacillales</taxon>
        <taxon>Bacillaceae</taxon>
        <taxon>Halobacillus</taxon>
    </lineage>
</organism>
<dbReference type="RefSeq" id="WP_075037210.1">
    <property type="nucleotide sequence ID" value="NZ_FOSB01000008.1"/>
</dbReference>
<dbReference type="AlphaFoldDB" id="A0A1I3XAG3"/>
<evidence type="ECO:0000313" key="3">
    <source>
        <dbReference type="EMBL" id="SFK15916.1"/>
    </source>
</evidence>
<feature type="region of interest" description="Disordered" evidence="1">
    <location>
        <begin position="24"/>
        <end position="98"/>
    </location>
</feature>
<keyword evidence="4" id="KW-1185">Reference proteome</keyword>
<feature type="compositionally biased region" description="Acidic residues" evidence="1">
    <location>
        <begin position="85"/>
        <end position="98"/>
    </location>
</feature>
<evidence type="ECO:0000256" key="1">
    <source>
        <dbReference type="SAM" id="MobiDB-lite"/>
    </source>
</evidence>
<protein>
    <submittedName>
        <fullName evidence="3">Uncharacterized protein</fullName>
    </submittedName>
</protein>
<dbReference type="PROSITE" id="PS51257">
    <property type="entry name" value="PROKAR_LIPOPROTEIN"/>
    <property type="match status" value="1"/>
</dbReference>
<accession>A0A1I3XAG3</accession>
<reference evidence="4" key="1">
    <citation type="submission" date="2016-10" db="EMBL/GenBank/DDBJ databases">
        <authorList>
            <person name="Varghese N."/>
            <person name="Submissions S."/>
        </authorList>
    </citation>
    <scope>NUCLEOTIDE SEQUENCE [LARGE SCALE GENOMIC DNA]</scope>
    <source>
        <strain evidence="4">CGMCC 1.3704</strain>
    </source>
</reference>
<dbReference type="EMBL" id="FOSB01000008">
    <property type="protein sequence ID" value="SFK15916.1"/>
    <property type="molecule type" value="Genomic_DNA"/>
</dbReference>
<feature type="chain" id="PRO_5038751079" evidence="2">
    <location>
        <begin position="23"/>
        <end position="98"/>
    </location>
</feature>
<dbReference type="Proteomes" id="UP000183557">
    <property type="component" value="Unassembled WGS sequence"/>
</dbReference>
<keyword evidence="2" id="KW-0732">Signal</keyword>
<name>A0A1I3XAG3_HALDA</name>
<feature type="signal peptide" evidence="2">
    <location>
        <begin position="1"/>
        <end position="22"/>
    </location>
</feature>
<evidence type="ECO:0000256" key="2">
    <source>
        <dbReference type="SAM" id="SignalP"/>
    </source>
</evidence>
<feature type="compositionally biased region" description="Acidic residues" evidence="1">
    <location>
        <begin position="24"/>
        <end position="55"/>
    </location>
</feature>
<gene>
    <name evidence="3" type="ORF">SAMN04487936_10865</name>
</gene>
<evidence type="ECO:0000313" key="4">
    <source>
        <dbReference type="Proteomes" id="UP000183557"/>
    </source>
</evidence>
<proteinExistence type="predicted"/>
<feature type="compositionally biased region" description="Acidic residues" evidence="1">
    <location>
        <begin position="66"/>
        <end position="75"/>
    </location>
</feature>
<sequence length="98" mass="10515">MKALLLKLLVAFFAVSLLGACAGEEEPAEEENNTEEQENTGEQDQMDEGNPDEGNGETNENKEEKEQDDMTDGENGENGGNGDGMTDDGATEDEEGNQ</sequence>